<gene>
    <name evidence="2" type="ORF">ACIBG2_03405</name>
</gene>
<dbReference type="Proteomes" id="UP001612741">
    <property type="component" value="Unassembled WGS sequence"/>
</dbReference>
<comment type="caution">
    <text evidence="2">The sequence shown here is derived from an EMBL/GenBank/DDBJ whole genome shotgun (WGS) entry which is preliminary data.</text>
</comment>
<accession>A0ABW7YKH3</accession>
<dbReference type="SUPFAM" id="SSF55174">
    <property type="entry name" value="Alpha-L RNA-binding motif"/>
    <property type="match status" value="1"/>
</dbReference>
<evidence type="ECO:0000313" key="2">
    <source>
        <dbReference type="EMBL" id="MFI6496402.1"/>
    </source>
</evidence>
<protein>
    <submittedName>
        <fullName evidence="2">RNA-binding S4 domain-containing protein</fullName>
    </submittedName>
</protein>
<name>A0ABW7YKH3_9ACTN</name>
<evidence type="ECO:0000256" key="1">
    <source>
        <dbReference type="PROSITE-ProRule" id="PRU00182"/>
    </source>
</evidence>
<keyword evidence="1" id="KW-0694">RNA-binding</keyword>
<dbReference type="PROSITE" id="PS50889">
    <property type="entry name" value="S4"/>
    <property type="match status" value="1"/>
</dbReference>
<dbReference type="Gene3D" id="3.10.290.10">
    <property type="entry name" value="RNA-binding S4 domain"/>
    <property type="match status" value="1"/>
</dbReference>
<sequence length="69" mass="7565">MDLDFELNSDFIPLCDLLKYCGITETGGLAKHLIAEGVVEVDGEVELRKTRKIRSGQVVTGEGFSIHVT</sequence>
<evidence type="ECO:0000313" key="3">
    <source>
        <dbReference type="Proteomes" id="UP001612741"/>
    </source>
</evidence>
<dbReference type="RefSeq" id="WP_397078507.1">
    <property type="nucleotide sequence ID" value="NZ_JBITGY010000001.1"/>
</dbReference>
<keyword evidence="3" id="KW-1185">Reference proteome</keyword>
<dbReference type="EMBL" id="JBITGY010000001">
    <property type="protein sequence ID" value="MFI6496402.1"/>
    <property type="molecule type" value="Genomic_DNA"/>
</dbReference>
<proteinExistence type="predicted"/>
<reference evidence="2 3" key="1">
    <citation type="submission" date="2024-10" db="EMBL/GenBank/DDBJ databases">
        <title>The Natural Products Discovery Center: Release of the First 8490 Sequenced Strains for Exploring Actinobacteria Biosynthetic Diversity.</title>
        <authorList>
            <person name="Kalkreuter E."/>
            <person name="Kautsar S.A."/>
            <person name="Yang D."/>
            <person name="Bader C.D."/>
            <person name="Teijaro C.N."/>
            <person name="Fluegel L."/>
            <person name="Davis C.M."/>
            <person name="Simpson J.R."/>
            <person name="Lauterbach L."/>
            <person name="Steele A.D."/>
            <person name="Gui C."/>
            <person name="Meng S."/>
            <person name="Li G."/>
            <person name="Viehrig K."/>
            <person name="Ye F."/>
            <person name="Su P."/>
            <person name="Kiefer A.F."/>
            <person name="Nichols A."/>
            <person name="Cepeda A.J."/>
            <person name="Yan W."/>
            <person name="Fan B."/>
            <person name="Jiang Y."/>
            <person name="Adhikari A."/>
            <person name="Zheng C.-J."/>
            <person name="Schuster L."/>
            <person name="Cowan T.M."/>
            <person name="Smanski M.J."/>
            <person name="Chevrette M.G."/>
            <person name="De Carvalho L.P.S."/>
            <person name="Shen B."/>
        </authorList>
    </citation>
    <scope>NUCLEOTIDE SEQUENCE [LARGE SCALE GENOMIC DNA]</scope>
    <source>
        <strain evidence="2 3">NPDC050545</strain>
    </source>
</reference>
<organism evidence="2 3">
    <name type="scientific">Nonomuraea typhae</name>
    <dbReference type="NCBI Taxonomy" id="2603600"/>
    <lineage>
        <taxon>Bacteria</taxon>
        <taxon>Bacillati</taxon>
        <taxon>Actinomycetota</taxon>
        <taxon>Actinomycetes</taxon>
        <taxon>Streptosporangiales</taxon>
        <taxon>Streptosporangiaceae</taxon>
        <taxon>Nonomuraea</taxon>
    </lineage>
</organism>
<dbReference type="InterPro" id="IPR036986">
    <property type="entry name" value="S4_RNA-bd_sf"/>
</dbReference>
<dbReference type="Pfam" id="PF13275">
    <property type="entry name" value="S4_2"/>
    <property type="match status" value="1"/>
</dbReference>